<accession>A0A7R9JRP3</accession>
<dbReference type="PANTHER" id="PTHR23234">
    <property type="entry name" value="ZNF44 PROTEIN"/>
    <property type="match status" value="1"/>
</dbReference>
<dbReference type="Pfam" id="PF00096">
    <property type="entry name" value="zf-C2H2"/>
    <property type="match status" value="1"/>
</dbReference>
<dbReference type="PANTHER" id="PTHR23234:SF10">
    <property type="entry name" value="RIKEN CDNA 6720489N17 GENE-RELATED"/>
    <property type="match status" value="1"/>
</dbReference>
<evidence type="ECO:0000256" key="2">
    <source>
        <dbReference type="ARBA" id="ARBA00022737"/>
    </source>
</evidence>
<keyword evidence="3" id="KW-0862">Zinc</keyword>
<name>A0A7R9JRP3_TIMGE</name>
<organism evidence="5">
    <name type="scientific">Timema genevievae</name>
    <name type="common">Walking stick</name>
    <dbReference type="NCBI Taxonomy" id="629358"/>
    <lineage>
        <taxon>Eukaryota</taxon>
        <taxon>Metazoa</taxon>
        <taxon>Ecdysozoa</taxon>
        <taxon>Arthropoda</taxon>
        <taxon>Hexapoda</taxon>
        <taxon>Insecta</taxon>
        <taxon>Pterygota</taxon>
        <taxon>Neoptera</taxon>
        <taxon>Polyneoptera</taxon>
        <taxon>Phasmatodea</taxon>
        <taxon>Timematodea</taxon>
        <taxon>Timematoidea</taxon>
        <taxon>Timematidae</taxon>
        <taxon>Timema</taxon>
    </lineage>
</organism>
<feature type="domain" description="C2H2-type" evidence="4">
    <location>
        <begin position="3"/>
        <end position="31"/>
    </location>
</feature>
<dbReference type="Gene3D" id="3.30.160.60">
    <property type="entry name" value="Classic Zinc Finger"/>
    <property type="match status" value="2"/>
</dbReference>
<protein>
    <recommendedName>
        <fullName evidence="4">C2H2-type domain-containing protein</fullName>
    </recommendedName>
</protein>
<dbReference type="GO" id="GO:0008270">
    <property type="term" value="F:zinc ion binding"/>
    <property type="evidence" value="ECO:0007669"/>
    <property type="project" value="UniProtKB-KW"/>
</dbReference>
<evidence type="ECO:0000259" key="4">
    <source>
        <dbReference type="PROSITE" id="PS50157"/>
    </source>
</evidence>
<evidence type="ECO:0000313" key="5">
    <source>
        <dbReference type="EMBL" id="CAD7587488.1"/>
    </source>
</evidence>
<dbReference type="AlphaFoldDB" id="A0A7R9JRP3"/>
<keyword evidence="1" id="KW-0479">Metal-binding</keyword>
<sequence>MKFECGVICNKGFVLLVELQAHLKTHIDRKLFTHAEALCVSIWHPTKATTYSSAMSGKSLASKDKLKLHRGRDTGEKPYICDFYGKGFGKNFDMTQQRRVHSGERPYICDIY</sequence>
<dbReference type="InterPro" id="IPR050758">
    <property type="entry name" value="Znf_C2H2-type"/>
</dbReference>
<reference evidence="5" key="1">
    <citation type="submission" date="2020-11" db="EMBL/GenBank/DDBJ databases">
        <authorList>
            <person name="Tran Van P."/>
        </authorList>
    </citation>
    <scope>NUCLEOTIDE SEQUENCE</scope>
</reference>
<dbReference type="PROSITE" id="PS00028">
    <property type="entry name" value="ZINC_FINGER_C2H2_1"/>
    <property type="match status" value="1"/>
</dbReference>
<keyword evidence="3" id="KW-0863">Zinc-finger</keyword>
<dbReference type="InterPro" id="IPR013087">
    <property type="entry name" value="Znf_C2H2_type"/>
</dbReference>
<proteinExistence type="predicted"/>
<keyword evidence="2" id="KW-0677">Repeat</keyword>
<dbReference type="EMBL" id="OE839505">
    <property type="protein sequence ID" value="CAD7587488.1"/>
    <property type="molecule type" value="Genomic_DNA"/>
</dbReference>
<dbReference type="InterPro" id="IPR036236">
    <property type="entry name" value="Znf_C2H2_sf"/>
</dbReference>
<evidence type="ECO:0000256" key="1">
    <source>
        <dbReference type="ARBA" id="ARBA00022723"/>
    </source>
</evidence>
<dbReference type="PROSITE" id="PS50157">
    <property type="entry name" value="ZINC_FINGER_C2H2_2"/>
    <property type="match status" value="2"/>
</dbReference>
<dbReference type="SUPFAM" id="SSF57667">
    <property type="entry name" value="beta-beta-alpha zinc fingers"/>
    <property type="match status" value="1"/>
</dbReference>
<evidence type="ECO:0000256" key="3">
    <source>
        <dbReference type="PROSITE-ProRule" id="PRU00042"/>
    </source>
</evidence>
<feature type="domain" description="C2H2-type" evidence="4">
    <location>
        <begin position="79"/>
        <end position="106"/>
    </location>
</feature>
<gene>
    <name evidence="5" type="ORF">TGEB3V08_LOCUS1680</name>
</gene>